<dbReference type="SUPFAM" id="SSF81901">
    <property type="entry name" value="HCP-like"/>
    <property type="match status" value="1"/>
</dbReference>
<feature type="repeat" description="PPR" evidence="1">
    <location>
        <begin position="693"/>
        <end position="727"/>
    </location>
</feature>
<proteinExistence type="predicted"/>
<evidence type="ECO:0000256" key="1">
    <source>
        <dbReference type="PROSITE-ProRule" id="PRU00708"/>
    </source>
</evidence>
<dbReference type="Pfam" id="PF13812">
    <property type="entry name" value="PPR_3"/>
    <property type="match status" value="2"/>
</dbReference>
<accession>A0A8H3KQP5</accession>
<dbReference type="Pfam" id="PF01535">
    <property type="entry name" value="PPR"/>
    <property type="match status" value="2"/>
</dbReference>
<feature type="repeat" description="PPR" evidence="1">
    <location>
        <begin position="553"/>
        <end position="587"/>
    </location>
</feature>
<feature type="repeat" description="PPR" evidence="1">
    <location>
        <begin position="623"/>
        <end position="657"/>
    </location>
</feature>
<sequence>MVTPHKNFLRTYTPKILSRHFIRQTYPYNKTIVFNWSPCIKSNFLQTFEEASLSISLRMWKWRLTITKCTRRKHSSLTLLTTRKQSSEAIKMEVDCNCDQVNQLYLQNSIICFRQDLERNTEDIFVSYDDLSKKGALQLLNKNDYAQLITQLQNYNSKDFVLKWLNRFVTDIKSIKLSFSLDLYSSIIVLYGKWKDYEKLENVFVEICQKNILCNVDTYNNFIHIFANIAYVRNKKISDALSLLCEMEKEGLRPDVVTFNNIINGFIKIRDLKSVIKCLETMSSMGVRPNVRTFNTLMSGYSDLGDYEHVEKLYSKMIKMKIQPGIDTYFTLMSAYIRSGKKQRALEIKDHLSNWKSLRLYNMLIHLYIKFNDFSMARLLFDQMSESEFKPNVVTFNTFINGYVNQKDLKEARKYFDEMVKRRISPNVEVYNTLLKGYLNIYGMSAVKKIFSQMSNHDIAPDAVTYNTLMQYIKKQNRIDDYERAIDQYRTMIKKSIVPSDRTFNILLNSVIMRDIRKSRLHYRRLAKYKGTEESMELSLILNEMSSKGYIIDVVTYSILMKNFVHYKKMEEAEKLLQQMKNNVINPNQYIFNIMIYGYCKSYNMNMAQQVVTKMINSGFRKDLKTYTSLINGYVAIGEIREAQREFEEMKQSGLIPDNFVYTSLIDMFANKKNTRNAQKVFDYMRTQGIPMDKKTFTVLMKAYVLDGNIKGACSIYNEMIKEGCEPDEVVIITMLSAYKKGKNIEGVIDLLKDSKINIYLNTQNCNILLNMLAQDKDLSGGAYKLFMKMLESHDQSTSSRVKTSLIHLSNARYPLPDLDSLQIILKRFSYNQRWDLIMLIWDAIDQREINPLIEDFIIFMKAFAKARNEEKLTRVCEKFLTQDPPYYLISQMRQILLNYGISYGLINEIFKK</sequence>
<organism evidence="2 3">
    <name type="scientific">Rhizophagus clarus</name>
    <dbReference type="NCBI Taxonomy" id="94130"/>
    <lineage>
        <taxon>Eukaryota</taxon>
        <taxon>Fungi</taxon>
        <taxon>Fungi incertae sedis</taxon>
        <taxon>Mucoromycota</taxon>
        <taxon>Glomeromycotina</taxon>
        <taxon>Glomeromycetes</taxon>
        <taxon>Glomerales</taxon>
        <taxon>Glomeraceae</taxon>
        <taxon>Rhizophagus</taxon>
    </lineage>
</organism>
<dbReference type="PROSITE" id="PS51375">
    <property type="entry name" value="PPR"/>
    <property type="match status" value="12"/>
</dbReference>
<dbReference type="AlphaFoldDB" id="A0A8H3KQP5"/>
<feature type="repeat" description="PPR" evidence="1">
    <location>
        <begin position="290"/>
        <end position="324"/>
    </location>
</feature>
<reference evidence="2" key="1">
    <citation type="submission" date="2019-10" db="EMBL/GenBank/DDBJ databases">
        <title>Conservation and host-specific expression of non-tandemly repeated heterogenous ribosome RNA gene in arbuscular mycorrhizal fungi.</title>
        <authorList>
            <person name="Maeda T."/>
            <person name="Kobayashi Y."/>
            <person name="Nakagawa T."/>
            <person name="Ezawa T."/>
            <person name="Yamaguchi K."/>
            <person name="Bino T."/>
            <person name="Nishimoto Y."/>
            <person name="Shigenobu S."/>
            <person name="Kawaguchi M."/>
        </authorList>
    </citation>
    <scope>NUCLEOTIDE SEQUENCE</scope>
    <source>
        <strain evidence="2">HR1</strain>
    </source>
</reference>
<dbReference type="EMBL" id="BLAL01000005">
    <property type="protein sequence ID" value="GES73089.1"/>
    <property type="molecule type" value="Genomic_DNA"/>
</dbReference>
<feature type="repeat" description="PPR" evidence="1">
    <location>
        <begin position="462"/>
        <end position="499"/>
    </location>
</feature>
<feature type="repeat" description="PPR" evidence="1">
    <location>
        <begin position="215"/>
        <end position="254"/>
    </location>
</feature>
<dbReference type="NCBIfam" id="TIGR00756">
    <property type="entry name" value="PPR"/>
    <property type="match status" value="9"/>
</dbReference>
<dbReference type="Gene3D" id="1.25.40.10">
    <property type="entry name" value="Tetratricopeptide repeat domain"/>
    <property type="match status" value="7"/>
</dbReference>
<name>A0A8H3KQP5_9GLOM</name>
<dbReference type="PANTHER" id="PTHR47939">
    <property type="entry name" value="MEMBRANE-ASSOCIATED SALT-INDUCIBLE PROTEIN-LIKE"/>
    <property type="match status" value="1"/>
</dbReference>
<feature type="repeat" description="PPR" evidence="1">
    <location>
        <begin position="392"/>
        <end position="426"/>
    </location>
</feature>
<dbReference type="Pfam" id="PF13041">
    <property type="entry name" value="PPR_2"/>
    <property type="match status" value="6"/>
</dbReference>
<dbReference type="OrthoDB" id="185373at2759"/>
<protein>
    <submittedName>
        <fullName evidence="2">Putative pentatricopeptide repeat-containing protein At1g12700, mitochondrial isoform X1</fullName>
    </submittedName>
</protein>
<evidence type="ECO:0000313" key="2">
    <source>
        <dbReference type="EMBL" id="GES73089.1"/>
    </source>
</evidence>
<dbReference type="InterPro" id="IPR002885">
    <property type="entry name" value="PPR_rpt"/>
</dbReference>
<gene>
    <name evidence="2" type="ORF">RCL2_000062800</name>
</gene>
<feature type="repeat" description="PPR" evidence="1">
    <location>
        <begin position="357"/>
        <end position="391"/>
    </location>
</feature>
<feature type="repeat" description="PPR" evidence="1">
    <location>
        <begin position="427"/>
        <end position="461"/>
    </location>
</feature>
<comment type="caution">
    <text evidence="2">The sequence shown here is derived from an EMBL/GenBank/DDBJ whole genome shotgun (WGS) entry which is preliminary data.</text>
</comment>
<feature type="repeat" description="PPR" evidence="1">
    <location>
        <begin position="658"/>
        <end position="692"/>
    </location>
</feature>
<evidence type="ECO:0000313" key="3">
    <source>
        <dbReference type="Proteomes" id="UP000615446"/>
    </source>
</evidence>
<dbReference type="InterPro" id="IPR050667">
    <property type="entry name" value="PPR-containing_protein"/>
</dbReference>
<feature type="repeat" description="PPR" evidence="1">
    <location>
        <begin position="255"/>
        <end position="289"/>
    </location>
</feature>
<dbReference type="InterPro" id="IPR011990">
    <property type="entry name" value="TPR-like_helical_dom_sf"/>
</dbReference>
<feature type="repeat" description="PPR" evidence="1">
    <location>
        <begin position="588"/>
        <end position="622"/>
    </location>
</feature>
<dbReference type="PANTHER" id="PTHR47939:SF5">
    <property type="entry name" value="PENTACOTRIPEPTIDE-REPEAT REGION OF PRORP DOMAIN-CONTAINING PROTEIN"/>
    <property type="match status" value="1"/>
</dbReference>
<dbReference type="Proteomes" id="UP000615446">
    <property type="component" value="Unassembled WGS sequence"/>
</dbReference>